<keyword evidence="1" id="KW-0812">Transmembrane</keyword>
<proteinExistence type="predicted"/>
<reference evidence="2 3" key="1">
    <citation type="submission" date="2019-07" db="EMBL/GenBank/DDBJ databases">
        <authorList>
            <person name="Huq M.A."/>
        </authorList>
    </citation>
    <scope>NUCLEOTIDE SEQUENCE [LARGE SCALE GENOMIC DNA]</scope>
    <source>
        <strain evidence="2 3">MAH-3</strain>
    </source>
</reference>
<evidence type="ECO:0000256" key="1">
    <source>
        <dbReference type="SAM" id="Phobius"/>
    </source>
</evidence>
<dbReference type="AlphaFoldDB" id="A0A556N6G8"/>
<feature type="transmembrane region" description="Helical" evidence="1">
    <location>
        <begin position="197"/>
        <end position="215"/>
    </location>
</feature>
<dbReference type="OrthoDB" id="1490774at2"/>
<dbReference type="EMBL" id="VLPL01000001">
    <property type="protein sequence ID" value="TSJ47619.1"/>
    <property type="molecule type" value="Genomic_DNA"/>
</dbReference>
<keyword evidence="3" id="KW-1185">Reference proteome</keyword>
<comment type="caution">
    <text evidence="2">The sequence shown here is derived from an EMBL/GenBank/DDBJ whole genome shotgun (WGS) entry which is preliminary data.</text>
</comment>
<protein>
    <recommendedName>
        <fullName evidence="4">Competence protein</fullName>
    </recommendedName>
</protein>
<accession>A0A556N6G8</accession>
<name>A0A556N6G8_9FLAO</name>
<organism evidence="2 3">
    <name type="scientific">Fluviicola chungangensis</name>
    <dbReference type="NCBI Taxonomy" id="2597671"/>
    <lineage>
        <taxon>Bacteria</taxon>
        <taxon>Pseudomonadati</taxon>
        <taxon>Bacteroidota</taxon>
        <taxon>Flavobacteriia</taxon>
        <taxon>Flavobacteriales</taxon>
        <taxon>Crocinitomicaceae</taxon>
        <taxon>Fluviicola</taxon>
    </lineage>
</organism>
<keyword evidence="1" id="KW-0472">Membrane</keyword>
<dbReference type="RefSeq" id="WP_144331155.1">
    <property type="nucleotide sequence ID" value="NZ_VLPL01000001.1"/>
</dbReference>
<evidence type="ECO:0000313" key="2">
    <source>
        <dbReference type="EMBL" id="TSJ47619.1"/>
    </source>
</evidence>
<keyword evidence="1" id="KW-1133">Transmembrane helix</keyword>
<sequence>MSVKIAYHSSSEKFIHIDQAHNGLNCGCICIKCNEPLEARQGKVRDWHFKHHINVNCTGSQETALHELAKQILVRNTSIEVPKYGRISYSEAKAEKKLEQIRPDVSAVYNDQSIYFEVFVSNAVDEGKEKFFKLGKHRSLEIDLSDCTASTFKEIEELVLDRVDNKKVFFWEDEQIIDNLTNEPVEIPIELKKKSNYDGWIIALFLALLVFLGLSKSNPRKNKNRK</sequence>
<evidence type="ECO:0008006" key="4">
    <source>
        <dbReference type="Google" id="ProtNLM"/>
    </source>
</evidence>
<dbReference type="Proteomes" id="UP000316008">
    <property type="component" value="Unassembled WGS sequence"/>
</dbReference>
<gene>
    <name evidence="2" type="ORF">FO442_00390</name>
</gene>
<evidence type="ECO:0000313" key="3">
    <source>
        <dbReference type="Proteomes" id="UP000316008"/>
    </source>
</evidence>